<feature type="coiled-coil region" evidence="1">
    <location>
        <begin position="116"/>
        <end position="252"/>
    </location>
</feature>
<dbReference type="Proteomes" id="UP000692954">
    <property type="component" value="Unassembled WGS sequence"/>
</dbReference>
<evidence type="ECO:0000313" key="3">
    <source>
        <dbReference type="Proteomes" id="UP000692954"/>
    </source>
</evidence>
<keyword evidence="3" id="KW-1185">Reference proteome</keyword>
<organism evidence="2 3">
    <name type="scientific">Paramecium sonneborni</name>
    <dbReference type="NCBI Taxonomy" id="65129"/>
    <lineage>
        <taxon>Eukaryota</taxon>
        <taxon>Sar</taxon>
        <taxon>Alveolata</taxon>
        <taxon>Ciliophora</taxon>
        <taxon>Intramacronucleata</taxon>
        <taxon>Oligohymenophorea</taxon>
        <taxon>Peniculida</taxon>
        <taxon>Parameciidae</taxon>
        <taxon>Paramecium</taxon>
    </lineage>
</organism>
<proteinExistence type="predicted"/>
<accession>A0A8S1NH17</accession>
<feature type="coiled-coil region" evidence="1">
    <location>
        <begin position="288"/>
        <end position="385"/>
    </location>
</feature>
<dbReference type="EMBL" id="CAJJDN010000059">
    <property type="protein sequence ID" value="CAD8092397.1"/>
    <property type="molecule type" value="Genomic_DNA"/>
</dbReference>
<name>A0A8S1NH17_9CILI</name>
<evidence type="ECO:0000313" key="2">
    <source>
        <dbReference type="EMBL" id="CAD8092397.1"/>
    </source>
</evidence>
<evidence type="ECO:0000256" key="1">
    <source>
        <dbReference type="SAM" id="Coils"/>
    </source>
</evidence>
<dbReference type="AlphaFoldDB" id="A0A8S1NH17"/>
<reference evidence="2" key="1">
    <citation type="submission" date="2021-01" db="EMBL/GenBank/DDBJ databases">
        <authorList>
            <consortium name="Genoscope - CEA"/>
            <person name="William W."/>
        </authorList>
    </citation>
    <scope>NUCLEOTIDE SEQUENCE</scope>
</reference>
<feature type="coiled-coil region" evidence="1">
    <location>
        <begin position="18"/>
        <end position="80"/>
    </location>
</feature>
<protein>
    <submittedName>
        <fullName evidence="2">Uncharacterized protein</fullName>
    </submittedName>
</protein>
<keyword evidence="1" id="KW-0175">Coiled coil</keyword>
<comment type="caution">
    <text evidence="2">The sequence shown here is derived from an EMBL/GenBank/DDBJ whole genome shotgun (WGS) entry which is preliminary data.</text>
</comment>
<gene>
    <name evidence="2" type="ORF">PSON_ATCC_30995.1.T0590030</name>
</gene>
<sequence>MQAIIIQNGSDEETEFIYDSNTIQLKESRNKISKANEEIKQLTEQNKELIAQLNRQNELLELKNKQNQQLQIETNKFKEQVDDREHKLLQSMKEKQFLQNELISMHEILDQTTQRNDQINSEVFALKLNLEQMQQTASICKEETTQVLQRELRLKATIDQLNKNLKQQEENLRKITNETHLKDIQQKFELQNKEQIIQELKNQLKQQQQQNNDIINELIEYKNQKIQDSVYGQDYKSELTKITAENEELKNKFKGLGFQLNIYKEKESQQIKEITNLRQIQSNLSVEVERLYNKINEQKLELLNHQQESQNVLQEKDAKISQLMKQLSLLKNQDQKINLHKSIFHNGEEKYQKDIQLKNDQIVMLQNENNQLVKLIENLKHQQINNQGKEQIKVKQLESELKNLQSFIYDSPLVVLFNLLEDRLSKQQQKSFENKGKIKEFWSTQLKQWIEGFEELKQAFSGLKILFKYDLKYANQTSQQND</sequence>